<organism evidence="4">
    <name type="scientific">bioreactor metagenome</name>
    <dbReference type="NCBI Taxonomy" id="1076179"/>
    <lineage>
        <taxon>unclassified sequences</taxon>
        <taxon>metagenomes</taxon>
        <taxon>ecological metagenomes</taxon>
    </lineage>
</organism>
<evidence type="ECO:0000256" key="2">
    <source>
        <dbReference type="ARBA" id="ARBA00022980"/>
    </source>
</evidence>
<evidence type="ECO:0000256" key="3">
    <source>
        <dbReference type="ARBA" id="ARBA00023274"/>
    </source>
</evidence>
<dbReference type="NCBIfam" id="TIGR00165">
    <property type="entry name" value="S18"/>
    <property type="match status" value="1"/>
</dbReference>
<dbReference type="PANTHER" id="PTHR13479">
    <property type="entry name" value="30S RIBOSOMAL PROTEIN S18"/>
    <property type="match status" value="1"/>
</dbReference>
<dbReference type="GO" id="GO:0006412">
    <property type="term" value="P:translation"/>
    <property type="evidence" value="ECO:0007669"/>
    <property type="project" value="InterPro"/>
</dbReference>
<comment type="caution">
    <text evidence="4">The sequence shown here is derived from an EMBL/GenBank/DDBJ whole genome shotgun (WGS) entry which is preliminary data.</text>
</comment>
<keyword evidence="3" id="KW-0687">Ribonucleoprotein</keyword>
<evidence type="ECO:0000256" key="1">
    <source>
        <dbReference type="ARBA" id="ARBA00005589"/>
    </source>
</evidence>
<evidence type="ECO:0000313" key="4">
    <source>
        <dbReference type="EMBL" id="MPM89513.1"/>
    </source>
</evidence>
<dbReference type="GO" id="GO:0070181">
    <property type="term" value="F:small ribosomal subunit rRNA binding"/>
    <property type="evidence" value="ECO:0007669"/>
    <property type="project" value="TreeGrafter"/>
</dbReference>
<keyword evidence="2 4" id="KW-0689">Ribosomal protein</keyword>
<dbReference type="AlphaFoldDB" id="A0A645DL28"/>
<reference evidence="4" key="1">
    <citation type="submission" date="2019-08" db="EMBL/GenBank/DDBJ databases">
        <authorList>
            <person name="Kucharzyk K."/>
            <person name="Murdoch R.W."/>
            <person name="Higgins S."/>
            <person name="Loffler F."/>
        </authorList>
    </citation>
    <scope>NUCLEOTIDE SEQUENCE</scope>
</reference>
<dbReference type="GO" id="GO:0022627">
    <property type="term" value="C:cytosolic small ribosomal subunit"/>
    <property type="evidence" value="ECO:0007669"/>
    <property type="project" value="TreeGrafter"/>
</dbReference>
<dbReference type="GO" id="GO:0003735">
    <property type="term" value="F:structural constituent of ribosome"/>
    <property type="evidence" value="ECO:0007669"/>
    <property type="project" value="InterPro"/>
</dbReference>
<name>A0A645DL28_9ZZZZ</name>
<dbReference type="Gene3D" id="4.10.640.10">
    <property type="entry name" value="Ribosomal protein S18"/>
    <property type="match status" value="1"/>
</dbReference>
<accession>A0A645DL28</accession>
<dbReference type="Pfam" id="PF01084">
    <property type="entry name" value="Ribosomal_S18"/>
    <property type="match status" value="1"/>
</dbReference>
<dbReference type="PRINTS" id="PR00974">
    <property type="entry name" value="RIBOSOMALS18"/>
</dbReference>
<dbReference type="PANTHER" id="PTHR13479:SF40">
    <property type="entry name" value="SMALL RIBOSOMAL SUBUNIT PROTEIN BS18M"/>
    <property type="match status" value="1"/>
</dbReference>
<dbReference type="HAMAP" id="MF_00270">
    <property type="entry name" value="Ribosomal_bS18"/>
    <property type="match status" value="1"/>
</dbReference>
<gene>
    <name evidence="4" type="primary">rpsR_32</name>
    <name evidence="4" type="ORF">SDC9_136622</name>
</gene>
<sequence>MIKKKGKKDTLLIAKRKGKEKGCSFCKTGVDPKWEDYEKFYDFLSPRGRIIAGVYNGTCAKHQRKLTAAIKQARHLALLPFVTQ</sequence>
<dbReference type="InterPro" id="IPR036870">
    <property type="entry name" value="Ribosomal_bS18_sf"/>
</dbReference>
<proteinExistence type="inferred from homology"/>
<dbReference type="InterPro" id="IPR001648">
    <property type="entry name" value="Ribosomal_bS18"/>
</dbReference>
<comment type="similarity">
    <text evidence="1">Belongs to the bacterial ribosomal protein bS18 family.</text>
</comment>
<dbReference type="SUPFAM" id="SSF46911">
    <property type="entry name" value="Ribosomal protein S18"/>
    <property type="match status" value="1"/>
</dbReference>
<protein>
    <submittedName>
        <fullName evidence="4">30S ribosomal protein S18</fullName>
    </submittedName>
</protein>
<dbReference type="EMBL" id="VSSQ01036926">
    <property type="protein sequence ID" value="MPM89513.1"/>
    <property type="molecule type" value="Genomic_DNA"/>
</dbReference>